<keyword evidence="2" id="KW-1185">Reference proteome</keyword>
<name>A0ACC1A866_9ROSI</name>
<comment type="caution">
    <text evidence="1">The sequence shown here is derived from an EMBL/GenBank/DDBJ whole genome shotgun (WGS) entry which is preliminary data.</text>
</comment>
<evidence type="ECO:0000313" key="1">
    <source>
        <dbReference type="EMBL" id="KAJ0083007.1"/>
    </source>
</evidence>
<accession>A0ACC1A866</accession>
<organism evidence="1 2">
    <name type="scientific">Pistacia atlantica</name>
    <dbReference type="NCBI Taxonomy" id="434234"/>
    <lineage>
        <taxon>Eukaryota</taxon>
        <taxon>Viridiplantae</taxon>
        <taxon>Streptophyta</taxon>
        <taxon>Embryophyta</taxon>
        <taxon>Tracheophyta</taxon>
        <taxon>Spermatophyta</taxon>
        <taxon>Magnoliopsida</taxon>
        <taxon>eudicotyledons</taxon>
        <taxon>Gunneridae</taxon>
        <taxon>Pentapetalae</taxon>
        <taxon>rosids</taxon>
        <taxon>malvids</taxon>
        <taxon>Sapindales</taxon>
        <taxon>Anacardiaceae</taxon>
        <taxon>Pistacia</taxon>
    </lineage>
</organism>
<proteinExistence type="predicted"/>
<dbReference type="EMBL" id="CM047908">
    <property type="protein sequence ID" value="KAJ0083007.1"/>
    <property type="molecule type" value="Genomic_DNA"/>
</dbReference>
<reference evidence="2" key="1">
    <citation type="journal article" date="2023" name="G3 (Bethesda)">
        <title>Genome assembly and association tests identify interacting loci associated with vigor, precocity, and sex in interspecific pistachio rootstocks.</title>
        <authorList>
            <person name="Palmer W."/>
            <person name="Jacygrad E."/>
            <person name="Sagayaradj S."/>
            <person name="Cavanaugh K."/>
            <person name="Han R."/>
            <person name="Bertier L."/>
            <person name="Beede B."/>
            <person name="Kafkas S."/>
            <person name="Golino D."/>
            <person name="Preece J."/>
            <person name="Michelmore R."/>
        </authorList>
    </citation>
    <scope>NUCLEOTIDE SEQUENCE [LARGE SCALE GENOMIC DNA]</scope>
</reference>
<gene>
    <name evidence="1" type="ORF">Patl1_10318</name>
</gene>
<evidence type="ECO:0000313" key="2">
    <source>
        <dbReference type="Proteomes" id="UP001164250"/>
    </source>
</evidence>
<protein>
    <submittedName>
        <fullName evidence="1">Uncharacterized protein</fullName>
    </submittedName>
</protein>
<sequence length="260" mass="29222">MMQFLMGLNDAYSTVRSNILMMSPLPNVRQAHSLVIQEETQRKMTSESTENFSIAAPTQSRQSSYSSKPKDKHCEHCKRDGHTIDNCRTLKFYCKFCDKRGHTEDRCKFKNGTWNSNNSTTPRNRNYQFQQHGSHPFHAANATESPQSMRGVNSEDNNSLNTTHGFTANQLQQLARALSQMTPNHTTGNDNAYANAVGLFSSSNAINSVFTKPWILDSGATDHIITDSTIFTHTDISPTPIFLNLPTYGTCVLDIRLHLD</sequence>
<dbReference type="Proteomes" id="UP001164250">
    <property type="component" value="Chromosome 12"/>
</dbReference>